<dbReference type="AlphaFoldDB" id="A0A6C1KEP1"/>
<keyword evidence="1" id="KW-0732">Signal</keyword>
<feature type="chain" id="PRO_5025467207" description="Glycoside hydrolase family 5 domain-containing protein" evidence="1">
    <location>
        <begin position="33"/>
        <end position="471"/>
    </location>
</feature>
<dbReference type="GeneID" id="95774477"/>
<dbReference type="Proteomes" id="UP000305131">
    <property type="component" value="Unassembled WGS sequence"/>
</dbReference>
<dbReference type="EMBL" id="VAUP01000028">
    <property type="protein sequence ID" value="TLX42650.1"/>
    <property type="molecule type" value="Genomic_DNA"/>
</dbReference>
<comment type="caution">
    <text evidence="2">The sequence shown here is derived from an EMBL/GenBank/DDBJ whole genome shotgun (WGS) entry which is preliminary data.</text>
</comment>
<accession>A0A6C1KEP1</accession>
<name>A0A6C1KEP1_XANAU</name>
<dbReference type="RefSeq" id="WP_138400010.1">
    <property type="nucleotide sequence ID" value="NZ_JBAFVI010000004.1"/>
</dbReference>
<evidence type="ECO:0000313" key="3">
    <source>
        <dbReference type="Proteomes" id="UP000305131"/>
    </source>
</evidence>
<dbReference type="GO" id="GO:0004553">
    <property type="term" value="F:hydrolase activity, hydrolyzing O-glycosyl compounds"/>
    <property type="evidence" value="ECO:0007669"/>
    <property type="project" value="TreeGrafter"/>
</dbReference>
<evidence type="ECO:0000313" key="2">
    <source>
        <dbReference type="EMBL" id="TLX42650.1"/>
    </source>
</evidence>
<feature type="signal peptide" evidence="1">
    <location>
        <begin position="1"/>
        <end position="32"/>
    </location>
</feature>
<protein>
    <recommendedName>
        <fullName evidence="4">Glycoside hydrolase family 5 domain-containing protein</fullName>
    </recommendedName>
</protein>
<dbReference type="PANTHER" id="PTHR12631:SF10">
    <property type="entry name" value="BETA-XYLOSIDASE-LIKE PROTEIN-RELATED"/>
    <property type="match status" value="1"/>
</dbReference>
<sequence>MRSFLWGKVRRALGAAAVAGAALAGLAGVAGANERRQLTFDAQAATPRPEPMIIGAGVHFGIGGAYNYDPRRAADLVRDIGFTSVRDDLVWPLFVRSGVHQNASPPPQIWRLYRFLGLAGVRPLLILGHSHPHVEGAAPPMTADGRAAFASFSSKAAEFVARFEPMFEVWNEWNLSGEFNPPWVVGAGKEGDPRAARDYVALVRSTLPVLNRVVPTAPVLVGVSGYDVDWLWTRAVVDGGVMRGAKGLSIHVSNHCHPTLSRRTATEAIDRVEALQHVLGQDGAPPVPVFVSEVGWPTAPLTPCVITPQQQADNLAQFLFWAAATPWVKGAWVYQLKDQGTHPAELEDNFGIYTYDYKPKPAACAVREAVRLLKASSSFRVERPFPDMFVVQLGGAPGEAGMVRLAAWTTAGPATGRIAFPAGAEASASRLCGGPQSAEADGFAIGPEPLIINVRGTTATLDATFEAAPDR</sequence>
<proteinExistence type="predicted"/>
<dbReference type="InterPro" id="IPR017853">
    <property type="entry name" value="GH"/>
</dbReference>
<reference evidence="2 3" key="1">
    <citation type="submission" date="2019-05" db="EMBL/GenBank/DDBJ databases">
        <authorList>
            <person name="Zhou X."/>
        </authorList>
    </citation>
    <scope>NUCLEOTIDE SEQUENCE [LARGE SCALE GENOMIC DNA]</scope>
    <source>
        <strain evidence="2 3">DSM 432</strain>
    </source>
</reference>
<dbReference type="PANTHER" id="PTHR12631">
    <property type="entry name" value="ALPHA-L-IDURONIDASE"/>
    <property type="match status" value="1"/>
</dbReference>
<evidence type="ECO:0000256" key="1">
    <source>
        <dbReference type="SAM" id="SignalP"/>
    </source>
</evidence>
<dbReference type="OrthoDB" id="9802522at2"/>
<organism evidence="2 3">
    <name type="scientific">Xanthobacter autotrophicus</name>
    <dbReference type="NCBI Taxonomy" id="280"/>
    <lineage>
        <taxon>Bacteria</taxon>
        <taxon>Pseudomonadati</taxon>
        <taxon>Pseudomonadota</taxon>
        <taxon>Alphaproteobacteria</taxon>
        <taxon>Hyphomicrobiales</taxon>
        <taxon>Xanthobacteraceae</taxon>
        <taxon>Xanthobacter</taxon>
    </lineage>
</organism>
<evidence type="ECO:0008006" key="4">
    <source>
        <dbReference type="Google" id="ProtNLM"/>
    </source>
</evidence>
<dbReference type="Gene3D" id="3.20.20.80">
    <property type="entry name" value="Glycosidases"/>
    <property type="match status" value="1"/>
</dbReference>
<dbReference type="InterPro" id="IPR051923">
    <property type="entry name" value="Glycosyl_Hydrolase_39"/>
</dbReference>
<dbReference type="SUPFAM" id="SSF51445">
    <property type="entry name" value="(Trans)glycosidases"/>
    <property type="match status" value="1"/>
</dbReference>
<gene>
    <name evidence="2" type="ORF">FBQ73_13530</name>
</gene>